<protein>
    <submittedName>
        <fullName evidence="3">Cell division protein ZapE</fullName>
    </submittedName>
</protein>
<dbReference type="InterPro" id="IPR005654">
    <property type="entry name" value="ATPase_AFG1-like"/>
</dbReference>
<evidence type="ECO:0000256" key="1">
    <source>
        <dbReference type="ARBA" id="ARBA00022741"/>
    </source>
</evidence>
<proteinExistence type="predicted"/>
<name>A0A520S4W0_9GAMM</name>
<accession>A0A520S4W0</accession>
<comment type="caution">
    <text evidence="3">The sequence shown here is derived from an EMBL/GenBank/DDBJ whole genome shotgun (WGS) entry which is preliminary data.</text>
</comment>
<dbReference type="InterPro" id="IPR027417">
    <property type="entry name" value="P-loop_NTPase"/>
</dbReference>
<organism evidence="3 4">
    <name type="scientific">OM182 bacterium</name>
    <dbReference type="NCBI Taxonomy" id="2510334"/>
    <lineage>
        <taxon>Bacteria</taxon>
        <taxon>Pseudomonadati</taxon>
        <taxon>Pseudomonadota</taxon>
        <taxon>Gammaproteobacteria</taxon>
        <taxon>OMG group</taxon>
        <taxon>OM182 clade</taxon>
    </lineage>
</organism>
<keyword evidence="2" id="KW-0067">ATP-binding</keyword>
<dbReference type="AlphaFoldDB" id="A0A520S4W0"/>
<dbReference type="SUPFAM" id="SSF52540">
    <property type="entry name" value="P-loop containing nucleoside triphosphate hydrolases"/>
    <property type="match status" value="1"/>
</dbReference>
<dbReference type="EMBL" id="SHAG01000002">
    <property type="protein sequence ID" value="RZO77525.1"/>
    <property type="molecule type" value="Genomic_DNA"/>
</dbReference>
<keyword evidence="3" id="KW-0132">Cell division</keyword>
<evidence type="ECO:0000313" key="4">
    <source>
        <dbReference type="Proteomes" id="UP000316199"/>
    </source>
</evidence>
<sequence>MLEGPAQRYRNVVKSGGIEHDVAQQFAVDQLQRVFDDLIRNMSPRGFFPQLFPGLAKKNVRGVYLWGGVGRGKTFLMDVFYETLPFKEKKRLHFHRFMRLIHQLLKEYQGEADPLKKVADFFFREIRVLCFDEFFVSDITDAMLLANLLEELFLRNVVLIATSNVEPRNLYENGLQRQRFLPAIDLIYTNTVVFNLIGERDHRLRALETAEIYYLSTDGDCDAHLNSFFATIANEAAETETTLDIENRPINVIRCSGGIAWFEFLELCDGPRSQNDYIELAKLFHTVLVSNLPRLLDDGIARRFISLVDEFYDRNVKLILTAAVPLEQLYGGDVLSSVFNRTFSRLREMQSQEYLQLAHLP</sequence>
<dbReference type="GO" id="GO:0016887">
    <property type="term" value="F:ATP hydrolysis activity"/>
    <property type="evidence" value="ECO:0007669"/>
    <property type="project" value="InterPro"/>
</dbReference>
<evidence type="ECO:0000256" key="2">
    <source>
        <dbReference type="ARBA" id="ARBA00022840"/>
    </source>
</evidence>
<gene>
    <name evidence="3" type="ORF">EVA68_01360</name>
</gene>
<dbReference type="PANTHER" id="PTHR12169">
    <property type="entry name" value="ATPASE N2B"/>
    <property type="match status" value="1"/>
</dbReference>
<reference evidence="3 4" key="1">
    <citation type="submission" date="2019-02" db="EMBL/GenBank/DDBJ databases">
        <title>Prokaryotic population dynamics and viral predation in marine succession experiment using metagenomics: the confinement effect.</title>
        <authorList>
            <person name="Haro-Moreno J.M."/>
            <person name="Rodriguez-Valera F."/>
            <person name="Lopez-Perez M."/>
        </authorList>
    </citation>
    <scope>NUCLEOTIDE SEQUENCE [LARGE SCALE GENOMIC DNA]</scope>
    <source>
        <strain evidence="3">MED-G157</strain>
    </source>
</reference>
<dbReference type="Proteomes" id="UP000316199">
    <property type="component" value="Unassembled WGS sequence"/>
</dbReference>
<dbReference type="Gene3D" id="3.40.50.300">
    <property type="entry name" value="P-loop containing nucleotide triphosphate hydrolases"/>
    <property type="match status" value="1"/>
</dbReference>
<dbReference type="GO" id="GO:0005524">
    <property type="term" value="F:ATP binding"/>
    <property type="evidence" value="ECO:0007669"/>
    <property type="project" value="UniProtKB-KW"/>
</dbReference>
<keyword evidence="3" id="KW-0131">Cell cycle</keyword>
<dbReference type="Pfam" id="PF03969">
    <property type="entry name" value="AFG1_ATPase"/>
    <property type="match status" value="1"/>
</dbReference>
<dbReference type="GO" id="GO:0032153">
    <property type="term" value="C:cell division site"/>
    <property type="evidence" value="ECO:0007669"/>
    <property type="project" value="TreeGrafter"/>
</dbReference>
<keyword evidence="1" id="KW-0547">Nucleotide-binding</keyword>
<evidence type="ECO:0000313" key="3">
    <source>
        <dbReference type="EMBL" id="RZO77525.1"/>
    </source>
</evidence>
<dbReference type="PANTHER" id="PTHR12169:SF6">
    <property type="entry name" value="AFG1-LIKE ATPASE"/>
    <property type="match status" value="1"/>
</dbReference>
<dbReference type="GO" id="GO:0051301">
    <property type="term" value="P:cell division"/>
    <property type="evidence" value="ECO:0007669"/>
    <property type="project" value="UniProtKB-KW"/>
</dbReference>
<dbReference type="NCBIfam" id="NF040713">
    <property type="entry name" value="ZapE"/>
    <property type="match status" value="1"/>
</dbReference>
<dbReference type="GO" id="GO:0005737">
    <property type="term" value="C:cytoplasm"/>
    <property type="evidence" value="ECO:0007669"/>
    <property type="project" value="TreeGrafter"/>
</dbReference>